<evidence type="ECO:0000259" key="1">
    <source>
        <dbReference type="Pfam" id="PF14353"/>
    </source>
</evidence>
<name>A0A2I7ZF75_STRSU</name>
<dbReference type="AlphaFoldDB" id="A0A2I7ZF75"/>
<dbReference type="EMBL" id="KY400496">
    <property type="protein sequence ID" value="AUS91069.1"/>
    <property type="molecule type" value="Genomic_DNA"/>
</dbReference>
<dbReference type="InterPro" id="IPR025682">
    <property type="entry name" value="CpXC_dom"/>
</dbReference>
<dbReference type="Pfam" id="PF14353">
    <property type="entry name" value="CpXC"/>
    <property type="match status" value="1"/>
</dbReference>
<reference evidence="2" key="1">
    <citation type="submission" date="2016-12" db="EMBL/GenBank/DDBJ databases">
        <title>Genetic analyses of Streptococcus suis serotype 9 strains from diseased pigs.</title>
        <authorList>
            <person name="Qiu X."/>
            <person name="Zheng H."/>
        </authorList>
    </citation>
    <scope>NUCLEOTIDE SEQUENCE</scope>
    <source>
        <strain evidence="2">1135-10</strain>
    </source>
</reference>
<sequence length="219" mass="26016">MTRTTVEFISCPVCNHQSGFTTYQSINATLEPKLKQQLIDRELFKFYCLNCGEQRLVCYETMYHDMENRLMLYYIPAMANRESEEARIEEIFSQIKQIEGDRYSNTFDTYKFRIVSDMESFIEKVQIFDAGYDDRIVELMKFVLAPKEEEDIQFSYDHMVFTKEGDDSYQFMFIYGNRAVASLKFSEEMYEYFKSEYSGLLDDSYFVDEAWAYGTVAKT</sequence>
<accession>A0A2I7ZF75</accession>
<evidence type="ECO:0000313" key="2">
    <source>
        <dbReference type="EMBL" id="AUS91069.1"/>
    </source>
</evidence>
<feature type="domain" description="CpXC" evidence="1">
    <location>
        <begin position="9"/>
        <end position="141"/>
    </location>
</feature>
<proteinExistence type="predicted"/>
<protein>
    <recommendedName>
        <fullName evidence="1">CpXC domain-containing protein</fullName>
    </recommendedName>
</protein>
<organism evidence="2">
    <name type="scientific">Streptococcus suis</name>
    <dbReference type="NCBI Taxonomy" id="1307"/>
    <lineage>
        <taxon>Bacteria</taxon>
        <taxon>Bacillati</taxon>
        <taxon>Bacillota</taxon>
        <taxon>Bacilli</taxon>
        <taxon>Lactobacillales</taxon>
        <taxon>Streptococcaceae</taxon>
        <taxon>Streptococcus</taxon>
    </lineage>
</organism>